<keyword evidence="2" id="KW-1185">Reference proteome</keyword>
<accession>A0A4Z1PS77</accession>
<sequence>MVGNKITPTEIQEEVIVASVSANNAQAATDAEHNMTPWQALKTYPTAAAWSVFFSLGTIMTAFDPQLLGNLYATPAFQRDFGYKYQGNFIISAPWQTGLGMGNPVGQGI</sequence>
<evidence type="ECO:0000313" key="1">
    <source>
        <dbReference type="EMBL" id="TID25674.1"/>
    </source>
</evidence>
<name>A0A4Z1PS77_9PEZI</name>
<gene>
    <name evidence="1" type="ORF">E6O75_ATG03537</name>
</gene>
<organism evidence="1 2">
    <name type="scientific">Venturia nashicola</name>
    <dbReference type="NCBI Taxonomy" id="86259"/>
    <lineage>
        <taxon>Eukaryota</taxon>
        <taxon>Fungi</taxon>
        <taxon>Dikarya</taxon>
        <taxon>Ascomycota</taxon>
        <taxon>Pezizomycotina</taxon>
        <taxon>Dothideomycetes</taxon>
        <taxon>Pleosporomycetidae</taxon>
        <taxon>Venturiales</taxon>
        <taxon>Venturiaceae</taxon>
        <taxon>Venturia</taxon>
    </lineage>
</organism>
<dbReference type="Proteomes" id="UP000298493">
    <property type="component" value="Unassembled WGS sequence"/>
</dbReference>
<dbReference type="STRING" id="86259.A0A4Z1PS77"/>
<evidence type="ECO:0000313" key="2">
    <source>
        <dbReference type="Proteomes" id="UP000298493"/>
    </source>
</evidence>
<reference evidence="1 2" key="1">
    <citation type="submission" date="2019-04" db="EMBL/GenBank/DDBJ databases">
        <title>High contiguity whole genome sequence and gene annotation resource for two Venturia nashicola isolates.</title>
        <authorList>
            <person name="Prokchorchik M."/>
            <person name="Won K."/>
            <person name="Lee Y."/>
            <person name="Choi E.D."/>
            <person name="Segonzac C."/>
            <person name="Sohn K.H."/>
        </authorList>
    </citation>
    <scope>NUCLEOTIDE SEQUENCE [LARGE SCALE GENOMIC DNA]</scope>
    <source>
        <strain evidence="1 2">PRI2</strain>
    </source>
</reference>
<comment type="caution">
    <text evidence="1">The sequence shown here is derived from an EMBL/GenBank/DDBJ whole genome shotgun (WGS) entry which is preliminary data.</text>
</comment>
<proteinExistence type="predicted"/>
<protein>
    <submittedName>
        <fullName evidence="1">General alpha-glucoside permease-like</fullName>
    </submittedName>
</protein>
<dbReference type="AlphaFoldDB" id="A0A4Z1PS77"/>
<dbReference type="EMBL" id="SNSC02000003">
    <property type="protein sequence ID" value="TID25674.1"/>
    <property type="molecule type" value="Genomic_DNA"/>
</dbReference>